<proteinExistence type="predicted"/>
<evidence type="ECO:0000313" key="2">
    <source>
        <dbReference type="Proteomes" id="UP000274131"/>
    </source>
</evidence>
<dbReference type="AlphaFoldDB" id="A0A0N4V154"/>
<evidence type="ECO:0000313" key="3">
    <source>
        <dbReference type="WBParaSite" id="EVEC_0000367201-mRNA-1"/>
    </source>
</evidence>
<accession>A0A0N4V154</accession>
<dbReference type="WBParaSite" id="EVEC_0000367201-mRNA-1">
    <property type="protein sequence ID" value="EVEC_0000367201-mRNA-1"/>
    <property type="gene ID" value="EVEC_0000367201"/>
</dbReference>
<reference evidence="1 2" key="2">
    <citation type="submission" date="2018-10" db="EMBL/GenBank/DDBJ databases">
        <authorList>
            <consortium name="Pathogen Informatics"/>
        </authorList>
    </citation>
    <scope>NUCLEOTIDE SEQUENCE [LARGE SCALE GENOMIC DNA]</scope>
</reference>
<dbReference type="EMBL" id="UXUI01007581">
    <property type="protein sequence ID" value="VDD88237.1"/>
    <property type="molecule type" value="Genomic_DNA"/>
</dbReference>
<organism evidence="3">
    <name type="scientific">Enterobius vermicularis</name>
    <name type="common">Human pinworm</name>
    <dbReference type="NCBI Taxonomy" id="51028"/>
    <lineage>
        <taxon>Eukaryota</taxon>
        <taxon>Metazoa</taxon>
        <taxon>Ecdysozoa</taxon>
        <taxon>Nematoda</taxon>
        <taxon>Chromadorea</taxon>
        <taxon>Rhabditida</taxon>
        <taxon>Spirurina</taxon>
        <taxon>Oxyuridomorpha</taxon>
        <taxon>Oxyuroidea</taxon>
        <taxon>Oxyuridae</taxon>
        <taxon>Enterobius</taxon>
    </lineage>
</organism>
<gene>
    <name evidence="1" type="ORF">EVEC_LOCUS3380</name>
</gene>
<keyword evidence="2" id="KW-1185">Reference proteome</keyword>
<evidence type="ECO:0000313" key="1">
    <source>
        <dbReference type="EMBL" id="VDD88237.1"/>
    </source>
</evidence>
<dbReference type="Proteomes" id="UP000274131">
    <property type="component" value="Unassembled WGS sequence"/>
</dbReference>
<sequence length="107" mass="11933">MGDEYWDTVVRGSIGEKRASRFLSSSTENCPVFVFAPCLLCHRYGTCGRVRTTVKQLKNVNALNYVVVSVCVRVKDCTVCVWCFDSITHSLTVSRTEFGLQLDAVGM</sequence>
<protein>
    <submittedName>
        <fullName evidence="1 3">Uncharacterized protein</fullName>
    </submittedName>
</protein>
<reference evidence="3" key="1">
    <citation type="submission" date="2017-02" db="UniProtKB">
        <authorList>
            <consortium name="WormBaseParasite"/>
        </authorList>
    </citation>
    <scope>IDENTIFICATION</scope>
</reference>
<name>A0A0N4V154_ENTVE</name>